<evidence type="ECO:0000256" key="3">
    <source>
        <dbReference type="ARBA" id="ARBA00022705"/>
    </source>
</evidence>
<keyword evidence="6 8" id="KW-0446">Lipid-binding</keyword>
<feature type="binding site" evidence="8">
    <location>
        <position position="183"/>
    </location>
    <ligand>
        <name>ATP</name>
        <dbReference type="ChEBI" id="CHEBI:30616"/>
    </ligand>
</feature>
<comment type="subcellular location">
    <subcellularLocation>
        <location evidence="8">Cytoplasm</location>
    </subcellularLocation>
</comment>
<dbReference type="InterPro" id="IPR003593">
    <property type="entry name" value="AAA+_ATPase"/>
</dbReference>
<feature type="binding site" evidence="8">
    <location>
        <position position="181"/>
    </location>
    <ligand>
        <name>ATP</name>
        <dbReference type="ChEBI" id="CHEBI:30616"/>
    </ligand>
</feature>
<evidence type="ECO:0000256" key="4">
    <source>
        <dbReference type="ARBA" id="ARBA00022741"/>
    </source>
</evidence>
<feature type="region of interest" description="Domain IV, binds dsDNA" evidence="8">
    <location>
        <begin position="354"/>
        <end position="477"/>
    </location>
</feature>
<organism evidence="14 15">
    <name type="scientific">Cyanobium gracile UHCC 0281</name>
    <dbReference type="NCBI Taxonomy" id="3110309"/>
    <lineage>
        <taxon>Bacteria</taxon>
        <taxon>Bacillati</taxon>
        <taxon>Cyanobacteriota</taxon>
        <taxon>Cyanophyceae</taxon>
        <taxon>Synechococcales</taxon>
        <taxon>Prochlorococcaceae</taxon>
        <taxon>Cyanobium</taxon>
    </lineage>
</organism>
<proteinExistence type="inferred from homology"/>
<dbReference type="InterPro" id="IPR020591">
    <property type="entry name" value="Chromosome_initiator_DnaA-like"/>
</dbReference>
<evidence type="ECO:0000259" key="12">
    <source>
        <dbReference type="SMART" id="SM00382"/>
    </source>
</evidence>
<comment type="subunit">
    <text evidence="8">Oligomerizes as a right-handed, spiral filament on DNA at oriC.</text>
</comment>
<comment type="similarity">
    <text evidence="1 8 11">Belongs to the DnaA family.</text>
</comment>
<comment type="domain">
    <text evidence="8">Domain I is involved in oligomerization and binding regulators, domain II is flexibile and of varying length in different bacteria, domain III forms the AAA+ region, while domain IV binds dsDNA.</text>
</comment>
<keyword evidence="15" id="KW-1185">Reference proteome</keyword>
<feature type="region of interest" description="Domain III, AAA+ region" evidence="8">
    <location>
        <begin position="137"/>
        <end position="353"/>
    </location>
</feature>
<sequence>MVQQGDQLWHRVSQDLQGRLSKPTYETWIRQARCRDFADGLLRLEAPNSFACGWLRKNYLVMIAAVASEHAGRQVRVEVEVALDADPLGALPDVLAENGDTLPQPLVEAPLRVAAGPAGGAGGGTRTVPAPLRLGAGLNTRYVFNRFVVGANSRMAHAASLAVAEAPGREFNPLFICGGVGLGKTHLMQAIGHYRLEIDPDARVFYVSTETFTNDLIQAIRKDGMQAFRDRYRAADLILVDDIQFIEGKEYTQEEFFHTFNALHEAGRQIVIASDRPPSQIPKLQERLISRFSMGLIADIQIPDLETRMAILHKKAEAEQVSLPRELIQYIAGRFTSNIRELEGALTRAVAFASITGLPMTVESLAPMLDPIGNEVAVTPQQVLEKVSEVFEVRIDEMLSPSRKRAVSQSRQVGMYLMRQNTNLSLPRIGEAFGGKDHSTVMYAVEQVEKKLSSDPALARRVQQVRDLLQIACRQRR</sequence>
<dbReference type="SMART" id="SM00760">
    <property type="entry name" value="Bac_DnaA_C"/>
    <property type="match status" value="1"/>
</dbReference>
<feature type="region of interest" description="Domain I, interacts with DnaA modulators" evidence="8">
    <location>
        <begin position="1"/>
        <end position="109"/>
    </location>
</feature>
<dbReference type="NCBIfam" id="TIGR00362">
    <property type="entry name" value="DnaA"/>
    <property type="match status" value="1"/>
</dbReference>
<feature type="domain" description="AAA+ ATPase" evidence="12">
    <location>
        <begin position="170"/>
        <end position="303"/>
    </location>
</feature>
<comment type="function">
    <text evidence="8 10">Plays an essential role in the initiation and regulation of chromosomal replication. ATP-DnaA binds to the origin of replication (oriC) to initiate formation of the DNA replication initiation complex once per cell cycle. Binds the DnaA box (a 9 base pair repeat at the origin) and separates the double-stranded (ds)DNA. Forms a right-handed helical filament on oriC DNA; dsDNA binds to the exterior of the filament while single-stranded (ss)DNA is stabiized in the filament's interior. The ATP-DnaA-oriC complex binds and stabilizes one strand of the AT-rich DNA unwinding element (DUE), permitting loading of DNA polymerase. After initiation quickly degrades to an ADP-DnaA complex that is not apt for DNA replication. Binds acidic phospholipids.</text>
</comment>
<dbReference type="CDD" id="cd06571">
    <property type="entry name" value="Bac_DnaA_C"/>
    <property type="match status" value="1"/>
</dbReference>
<accession>A0ABU5SZL5</accession>
<dbReference type="Gene3D" id="3.40.50.300">
    <property type="entry name" value="P-loop containing nucleotide triphosphate hydrolases"/>
    <property type="match status" value="1"/>
</dbReference>
<dbReference type="InterPro" id="IPR010921">
    <property type="entry name" value="Trp_repressor/repl_initiator"/>
</dbReference>
<dbReference type="Pfam" id="PF11638">
    <property type="entry name" value="DnaA_N"/>
    <property type="match status" value="1"/>
</dbReference>
<evidence type="ECO:0000256" key="10">
    <source>
        <dbReference type="RuleBase" id="RU000577"/>
    </source>
</evidence>
<dbReference type="HAMAP" id="MF_00377">
    <property type="entry name" value="DnaA_bact"/>
    <property type="match status" value="1"/>
</dbReference>
<keyword evidence="3 8" id="KW-0235">DNA replication</keyword>
<dbReference type="InterPro" id="IPR024633">
    <property type="entry name" value="DnaA_N_dom"/>
</dbReference>
<dbReference type="Gene3D" id="3.30.300.180">
    <property type="match status" value="1"/>
</dbReference>
<comment type="caution">
    <text evidence="8">Lacks conserved residue(s) required for the propagation of feature annotation.</text>
</comment>
<dbReference type="InterPro" id="IPR001957">
    <property type="entry name" value="Chromosome_initiator_DnaA"/>
</dbReference>
<feature type="binding site" evidence="8">
    <location>
        <position position="184"/>
    </location>
    <ligand>
        <name>ATP</name>
        <dbReference type="ChEBI" id="CHEBI:30616"/>
    </ligand>
</feature>
<dbReference type="PANTHER" id="PTHR30050:SF2">
    <property type="entry name" value="CHROMOSOMAL REPLICATION INITIATOR PROTEIN DNAA"/>
    <property type="match status" value="1"/>
</dbReference>
<keyword evidence="4 8" id="KW-0547">Nucleotide-binding</keyword>
<protein>
    <recommendedName>
        <fullName evidence="8 9">Chromosomal replication initiator protein DnaA</fullName>
    </recommendedName>
</protein>
<dbReference type="PANTHER" id="PTHR30050">
    <property type="entry name" value="CHROMOSOMAL REPLICATION INITIATOR PROTEIN DNAA"/>
    <property type="match status" value="1"/>
</dbReference>
<keyword evidence="7 8" id="KW-0238">DNA-binding</keyword>
<feature type="domain" description="Chromosomal replication initiator DnaA C-terminal" evidence="13">
    <location>
        <begin position="379"/>
        <end position="448"/>
    </location>
</feature>
<gene>
    <name evidence="8 14" type="primary">dnaA</name>
    <name evidence="14" type="ORF">VB739_15455</name>
</gene>
<evidence type="ECO:0000313" key="15">
    <source>
        <dbReference type="Proteomes" id="UP001302329"/>
    </source>
</evidence>
<dbReference type="SUPFAM" id="SSF52540">
    <property type="entry name" value="P-loop containing nucleoside triphosphate hydrolases"/>
    <property type="match status" value="1"/>
</dbReference>
<dbReference type="Pfam" id="PF08299">
    <property type="entry name" value="Bac_DnaA_C"/>
    <property type="match status" value="1"/>
</dbReference>
<evidence type="ECO:0000256" key="2">
    <source>
        <dbReference type="ARBA" id="ARBA00022490"/>
    </source>
</evidence>
<evidence type="ECO:0000256" key="1">
    <source>
        <dbReference type="ARBA" id="ARBA00006583"/>
    </source>
</evidence>
<evidence type="ECO:0000256" key="11">
    <source>
        <dbReference type="RuleBase" id="RU004227"/>
    </source>
</evidence>
<dbReference type="InterPro" id="IPR027417">
    <property type="entry name" value="P-loop_NTPase"/>
</dbReference>
<feature type="binding site" evidence="8">
    <location>
        <position position="185"/>
    </location>
    <ligand>
        <name>ATP</name>
        <dbReference type="ChEBI" id="CHEBI:30616"/>
    </ligand>
</feature>
<dbReference type="Pfam" id="PF00308">
    <property type="entry name" value="Bac_DnaA"/>
    <property type="match status" value="1"/>
</dbReference>
<keyword evidence="5 8" id="KW-0067">ATP-binding</keyword>
<evidence type="ECO:0000256" key="8">
    <source>
        <dbReference type="HAMAP-Rule" id="MF_00377"/>
    </source>
</evidence>
<evidence type="ECO:0000256" key="5">
    <source>
        <dbReference type="ARBA" id="ARBA00022840"/>
    </source>
</evidence>
<keyword evidence="2 8" id="KW-0963">Cytoplasm</keyword>
<dbReference type="Proteomes" id="UP001302329">
    <property type="component" value="Unassembled WGS sequence"/>
</dbReference>
<dbReference type="SMART" id="SM00382">
    <property type="entry name" value="AAA"/>
    <property type="match status" value="1"/>
</dbReference>
<name>A0ABU5SZL5_9CYAN</name>
<dbReference type="InterPro" id="IPR013317">
    <property type="entry name" value="DnaA_dom"/>
</dbReference>
<dbReference type="PRINTS" id="PR00051">
    <property type="entry name" value="DNAA"/>
</dbReference>
<evidence type="ECO:0000256" key="6">
    <source>
        <dbReference type="ARBA" id="ARBA00023121"/>
    </source>
</evidence>
<dbReference type="InterPro" id="IPR013159">
    <property type="entry name" value="DnaA_C"/>
</dbReference>
<evidence type="ECO:0000313" key="14">
    <source>
        <dbReference type="EMBL" id="MEA5443955.1"/>
    </source>
</evidence>
<evidence type="ECO:0000259" key="13">
    <source>
        <dbReference type="SMART" id="SM00760"/>
    </source>
</evidence>
<dbReference type="InterPro" id="IPR038454">
    <property type="entry name" value="DnaA_N_sf"/>
</dbReference>
<dbReference type="CDD" id="cd00009">
    <property type="entry name" value="AAA"/>
    <property type="match status" value="1"/>
</dbReference>
<reference evidence="14 15" key="1">
    <citation type="submission" date="2023-12" db="EMBL/GenBank/DDBJ databases">
        <title>Baltic Sea Cyanobacteria.</title>
        <authorList>
            <person name="Delbaje E."/>
            <person name="Fewer D.P."/>
            <person name="Shishido T.K."/>
        </authorList>
    </citation>
    <scope>NUCLEOTIDE SEQUENCE [LARGE SCALE GENOMIC DNA]</scope>
    <source>
        <strain evidence="14 15">UHCC 0281</strain>
    </source>
</reference>
<comment type="caution">
    <text evidence="14">The sequence shown here is derived from an EMBL/GenBank/DDBJ whole genome shotgun (WGS) entry which is preliminary data.</text>
</comment>
<dbReference type="SUPFAM" id="SSF48295">
    <property type="entry name" value="TrpR-like"/>
    <property type="match status" value="1"/>
</dbReference>
<dbReference type="Gene3D" id="1.10.1750.10">
    <property type="match status" value="1"/>
</dbReference>
<dbReference type="Gene3D" id="1.10.8.60">
    <property type="match status" value="1"/>
</dbReference>
<evidence type="ECO:0000256" key="7">
    <source>
        <dbReference type="ARBA" id="ARBA00023125"/>
    </source>
</evidence>
<dbReference type="PROSITE" id="PS01008">
    <property type="entry name" value="DNAA"/>
    <property type="match status" value="1"/>
</dbReference>
<dbReference type="EMBL" id="JAYGHY010000081">
    <property type="protein sequence ID" value="MEA5443955.1"/>
    <property type="molecule type" value="Genomic_DNA"/>
</dbReference>
<evidence type="ECO:0000256" key="9">
    <source>
        <dbReference type="NCBIfam" id="TIGR00362"/>
    </source>
</evidence>
<dbReference type="InterPro" id="IPR018312">
    <property type="entry name" value="Chromosome_initiator_DnaA_CS"/>
</dbReference>